<sequence>MKDVTIQSLEDIWPLQAKLNARAGFDTQKLGEQLIASEQGGKPDAAELPVHLGRALKNYIDALVSECHELQGCLAWKHWYAEARQGRQYELQDVQNARVEVTDMLF</sequence>
<gene>
    <name evidence="1" type="ORF">LCGC14_2649930</name>
</gene>
<protein>
    <submittedName>
        <fullName evidence="1">Uncharacterized protein</fullName>
    </submittedName>
</protein>
<accession>A0A0F9CM35</accession>
<dbReference type="EMBL" id="LAZR01045924">
    <property type="protein sequence ID" value="KKK97721.1"/>
    <property type="molecule type" value="Genomic_DNA"/>
</dbReference>
<reference evidence="1" key="1">
    <citation type="journal article" date="2015" name="Nature">
        <title>Complex archaea that bridge the gap between prokaryotes and eukaryotes.</title>
        <authorList>
            <person name="Spang A."/>
            <person name="Saw J.H."/>
            <person name="Jorgensen S.L."/>
            <person name="Zaremba-Niedzwiedzka K."/>
            <person name="Martijn J."/>
            <person name="Lind A.E."/>
            <person name="van Eijk R."/>
            <person name="Schleper C."/>
            <person name="Guy L."/>
            <person name="Ettema T.J."/>
        </authorList>
    </citation>
    <scope>NUCLEOTIDE SEQUENCE</scope>
</reference>
<comment type="caution">
    <text evidence="1">The sequence shown here is derived from an EMBL/GenBank/DDBJ whole genome shotgun (WGS) entry which is preliminary data.</text>
</comment>
<evidence type="ECO:0000313" key="1">
    <source>
        <dbReference type="EMBL" id="KKK97721.1"/>
    </source>
</evidence>
<organism evidence="1">
    <name type="scientific">marine sediment metagenome</name>
    <dbReference type="NCBI Taxonomy" id="412755"/>
    <lineage>
        <taxon>unclassified sequences</taxon>
        <taxon>metagenomes</taxon>
        <taxon>ecological metagenomes</taxon>
    </lineage>
</organism>
<proteinExistence type="predicted"/>
<name>A0A0F9CM35_9ZZZZ</name>
<dbReference type="AlphaFoldDB" id="A0A0F9CM35"/>
<dbReference type="Gene3D" id="1.20.1670.10">
    <property type="entry name" value="Type II deoxyuridine triphosphatase"/>
    <property type="match status" value="1"/>
</dbReference>
<feature type="non-terminal residue" evidence="1">
    <location>
        <position position="106"/>
    </location>
</feature>